<dbReference type="GO" id="GO:0051213">
    <property type="term" value="F:dioxygenase activity"/>
    <property type="evidence" value="ECO:0007669"/>
    <property type="project" value="UniProtKB-KW"/>
</dbReference>
<keyword evidence="11" id="KW-0479">Metal-binding</keyword>
<dbReference type="RefSeq" id="WP_165404352.1">
    <property type="nucleotide sequence ID" value="NZ_SGXC01000001.1"/>
</dbReference>
<reference evidence="13 14" key="1">
    <citation type="submission" date="2019-02" db="EMBL/GenBank/DDBJ databases">
        <title>Genomic Encyclopedia of Type Strains, Phase IV (KMG-IV): sequencing the most valuable type-strain genomes for metagenomic binning, comparative biology and taxonomic classification.</title>
        <authorList>
            <person name="Goeker M."/>
        </authorList>
    </citation>
    <scope>NUCLEOTIDE SEQUENCE [LARGE SCALE GENOMIC DNA]</scope>
    <source>
        <strain evidence="13 14">K24</strain>
    </source>
</reference>
<dbReference type="InterPro" id="IPR005123">
    <property type="entry name" value="Oxoglu/Fe-dep_dioxygenase_dom"/>
</dbReference>
<feature type="domain" description="Fe2OG dioxygenase" evidence="12">
    <location>
        <begin position="181"/>
        <end position="283"/>
    </location>
</feature>
<dbReference type="Pfam" id="PF14226">
    <property type="entry name" value="DIOX_N"/>
    <property type="match status" value="1"/>
</dbReference>
<dbReference type="AlphaFoldDB" id="A0A4Q7NGZ2"/>
<dbReference type="PROSITE" id="PS51471">
    <property type="entry name" value="FE2OG_OXY"/>
    <property type="match status" value="1"/>
</dbReference>
<keyword evidence="6" id="KW-0266">Ethylene biosynthesis</keyword>
<comment type="catalytic activity">
    <reaction evidence="10">
        <text>L-arginine + 2-oxoglutarate + O2 = guanidine + L-glutamate 5-semialdehyde + succinate + CO2</text>
        <dbReference type="Rhea" id="RHEA:31535"/>
        <dbReference type="ChEBI" id="CHEBI:15379"/>
        <dbReference type="ChEBI" id="CHEBI:16526"/>
        <dbReference type="ChEBI" id="CHEBI:16810"/>
        <dbReference type="ChEBI" id="CHEBI:30031"/>
        <dbReference type="ChEBI" id="CHEBI:30087"/>
        <dbReference type="ChEBI" id="CHEBI:32682"/>
        <dbReference type="ChEBI" id="CHEBI:58066"/>
        <dbReference type="EC" id="1.14.20.7"/>
    </reaction>
</comment>
<dbReference type="InterPro" id="IPR044861">
    <property type="entry name" value="IPNS-like_FE2OG_OXY"/>
</dbReference>
<dbReference type="GO" id="GO:0046872">
    <property type="term" value="F:metal ion binding"/>
    <property type="evidence" value="ECO:0007669"/>
    <property type="project" value="UniProtKB-KW"/>
</dbReference>
<dbReference type="GO" id="GO:0009693">
    <property type="term" value="P:ethylene biosynthetic process"/>
    <property type="evidence" value="ECO:0007669"/>
    <property type="project" value="UniProtKB-KW"/>
</dbReference>
<evidence type="ECO:0000313" key="13">
    <source>
        <dbReference type="EMBL" id="RZS84103.1"/>
    </source>
</evidence>
<gene>
    <name evidence="13" type="ORF">EV675_0105</name>
</gene>
<evidence type="ECO:0000256" key="9">
    <source>
        <dbReference type="ARBA" id="ARBA00047725"/>
    </source>
</evidence>
<dbReference type="Pfam" id="PF03171">
    <property type="entry name" value="2OG-FeII_Oxy"/>
    <property type="match status" value="1"/>
</dbReference>
<dbReference type="InterPro" id="IPR027443">
    <property type="entry name" value="IPNS-like_sf"/>
</dbReference>
<dbReference type="EMBL" id="SGXC01000001">
    <property type="protein sequence ID" value="RZS84103.1"/>
    <property type="molecule type" value="Genomic_DNA"/>
</dbReference>
<keyword evidence="14" id="KW-1185">Reference proteome</keyword>
<comment type="caution">
    <text evidence="13">The sequence shown here is derived from an EMBL/GenBank/DDBJ whole genome shotgun (WGS) entry which is preliminary data.</text>
</comment>
<evidence type="ECO:0000256" key="2">
    <source>
        <dbReference type="ARBA" id="ARBA00004767"/>
    </source>
</evidence>
<dbReference type="PANTHER" id="PTHR47990">
    <property type="entry name" value="2-OXOGLUTARATE (2OG) AND FE(II)-DEPENDENT OXYGENASE SUPERFAMILY PROTEIN-RELATED"/>
    <property type="match status" value="1"/>
</dbReference>
<evidence type="ECO:0000256" key="7">
    <source>
        <dbReference type="ARBA" id="ARBA00031011"/>
    </source>
</evidence>
<dbReference type="Gene3D" id="2.60.120.330">
    <property type="entry name" value="B-lactam Antibiotic, Isopenicillin N Synthase, Chain"/>
    <property type="match status" value="1"/>
</dbReference>
<evidence type="ECO:0000256" key="8">
    <source>
        <dbReference type="ARBA" id="ARBA00031282"/>
    </source>
</evidence>
<evidence type="ECO:0000256" key="4">
    <source>
        <dbReference type="ARBA" id="ARBA00012531"/>
    </source>
</evidence>
<comment type="catalytic activity">
    <reaction evidence="9">
        <text>2-oxoglutarate + O2 + 2 H(+) = ethene + 3 CO2 + H2O</text>
        <dbReference type="Rhea" id="RHEA:31523"/>
        <dbReference type="ChEBI" id="CHEBI:15377"/>
        <dbReference type="ChEBI" id="CHEBI:15378"/>
        <dbReference type="ChEBI" id="CHEBI:15379"/>
        <dbReference type="ChEBI" id="CHEBI:16526"/>
        <dbReference type="ChEBI" id="CHEBI:16810"/>
        <dbReference type="ChEBI" id="CHEBI:18153"/>
        <dbReference type="EC" id="1.13.12.19"/>
    </reaction>
</comment>
<dbReference type="Proteomes" id="UP000292445">
    <property type="component" value="Unassembled WGS sequence"/>
</dbReference>
<comment type="cofactor">
    <cofactor evidence="1">
        <name>Fe(2+)</name>
        <dbReference type="ChEBI" id="CHEBI:29033"/>
    </cofactor>
</comment>
<dbReference type="EC" id="1.13.12.19" evidence="4"/>
<dbReference type="SUPFAM" id="SSF51197">
    <property type="entry name" value="Clavaminate synthase-like"/>
    <property type="match status" value="1"/>
</dbReference>
<evidence type="ECO:0000256" key="10">
    <source>
        <dbReference type="ARBA" id="ARBA00049359"/>
    </source>
</evidence>
<proteinExistence type="inferred from homology"/>
<protein>
    <recommendedName>
        <fullName evidence="5">2-oxoglutarate-dependent ethylene/succinate-forming enzyme</fullName>
        <ecNumber evidence="4">1.13.12.19</ecNumber>
        <ecNumber evidence="3">1.14.20.7</ecNumber>
    </recommendedName>
    <alternativeName>
        <fullName evidence="7">2-oxoglutarate dioxygenase (ethylene-forming)</fullName>
    </alternativeName>
    <alternativeName>
        <fullName evidence="8">2-oxoglutarate/L-arginine monooxygenase/decarboxylase (succinate-forming)</fullName>
    </alternativeName>
</protein>
<keyword evidence="13" id="KW-0223">Dioxygenase</keyword>
<keyword evidence="11" id="KW-0408">Iron</keyword>
<dbReference type="EC" id="1.14.20.7" evidence="3"/>
<comment type="similarity">
    <text evidence="11">Belongs to the iron/ascorbate-dependent oxidoreductase family.</text>
</comment>
<dbReference type="PRINTS" id="PR00682">
    <property type="entry name" value="IPNSYNTHASE"/>
</dbReference>
<sequence>MLPTARKLVFSEVPIVDLGPAWRDDAGRAEVADAIAAAAGTVGFFYVRNHGLAERDVRDIFQTAVDFHSLPLEAKMEVSLKLNDHAQGYLHGMTKGNDANIRENLQEAFQIRRPLADDDPDLLAGKPLHGRIPWPPAMPDLKPRMMAYYDKVNGLGYRLLDLFELSLGLAAGTLKASFAKDMNSLRLLHYPPQRPDESGEHLGARGHTDTNAFTILAQDANGGLEVRNRDGEWVAVPPVEGTLVVNVGEVLKVWTDGVFTSAVHRVINRSGNERYSIPFFMYPSFDAWIQPLIRNPDPANVAPEDLPTSFPRDRPFVYGELKARNVARIMPQKSAA</sequence>
<dbReference type="InterPro" id="IPR026992">
    <property type="entry name" value="DIOX_N"/>
</dbReference>
<evidence type="ECO:0000256" key="1">
    <source>
        <dbReference type="ARBA" id="ARBA00001954"/>
    </source>
</evidence>
<keyword evidence="11" id="KW-0560">Oxidoreductase</keyword>
<evidence type="ECO:0000256" key="5">
    <source>
        <dbReference type="ARBA" id="ARBA00019045"/>
    </source>
</evidence>
<evidence type="ECO:0000256" key="11">
    <source>
        <dbReference type="RuleBase" id="RU003682"/>
    </source>
</evidence>
<name>A0A4Q7NGZ2_9BURK</name>
<organism evidence="13 14">
    <name type="scientific">Pigmentiphaga kullae</name>
    <dbReference type="NCBI Taxonomy" id="151784"/>
    <lineage>
        <taxon>Bacteria</taxon>
        <taxon>Pseudomonadati</taxon>
        <taxon>Pseudomonadota</taxon>
        <taxon>Betaproteobacteria</taxon>
        <taxon>Burkholderiales</taxon>
        <taxon>Alcaligenaceae</taxon>
        <taxon>Pigmentiphaga</taxon>
    </lineage>
</organism>
<dbReference type="InterPro" id="IPR050231">
    <property type="entry name" value="Iron_ascorbate_oxido_reductase"/>
</dbReference>
<evidence type="ECO:0000256" key="3">
    <source>
        <dbReference type="ARBA" id="ARBA00012293"/>
    </source>
</evidence>
<evidence type="ECO:0000313" key="14">
    <source>
        <dbReference type="Proteomes" id="UP000292445"/>
    </source>
</evidence>
<evidence type="ECO:0000256" key="6">
    <source>
        <dbReference type="ARBA" id="ARBA00022666"/>
    </source>
</evidence>
<accession>A0A4Q7NGZ2</accession>
<comment type="pathway">
    <text evidence="2">Alkene biosynthesis; ethylene biosynthesis via 2-oxoglutarate.</text>
</comment>
<evidence type="ECO:0000259" key="12">
    <source>
        <dbReference type="PROSITE" id="PS51471"/>
    </source>
</evidence>
<dbReference type="GO" id="GO:0102276">
    <property type="term" value="F:2-oxoglutarate oxygenase/decarboxylase (ethylene-forming) activity"/>
    <property type="evidence" value="ECO:0007669"/>
    <property type="project" value="UniProtKB-EC"/>
</dbReference>